<name>A0ABQ5N2L7_9CLOT</name>
<reference evidence="8 9" key="1">
    <citation type="journal article" date="2024" name="Int. J. Syst. Evol. Microbiol.">
        <title>Clostridium omnivorum sp. nov., isolated from anoxic soil under the treatment of reductive soil disinfestation.</title>
        <authorList>
            <person name="Ueki A."/>
            <person name="Tonouchi A."/>
            <person name="Kaku N."/>
            <person name="Honma S."/>
            <person name="Ueki K."/>
        </authorList>
    </citation>
    <scope>NUCLEOTIDE SEQUENCE [LARGE SCALE GENOMIC DNA]</scope>
    <source>
        <strain evidence="8 9">E14</strain>
    </source>
</reference>
<keyword evidence="6" id="KW-0769">Symport</keyword>
<dbReference type="PROSITE" id="PS50267">
    <property type="entry name" value="NA_NEUROTRAN_SYMP_3"/>
    <property type="match status" value="1"/>
</dbReference>
<feature type="transmembrane region" description="Helical" evidence="7">
    <location>
        <begin position="153"/>
        <end position="171"/>
    </location>
</feature>
<evidence type="ECO:0000256" key="7">
    <source>
        <dbReference type="SAM" id="Phobius"/>
    </source>
</evidence>
<dbReference type="Proteomes" id="UP001208567">
    <property type="component" value="Unassembled WGS sequence"/>
</dbReference>
<evidence type="ECO:0000256" key="5">
    <source>
        <dbReference type="ARBA" id="ARBA00023136"/>
    </source>
</evidence>
<feature type="transmembrane region" description="Helical" evidence="7">
    <location>
        <begin position="15"/>
        <end position="36"/>
    </location>
</feature>
<keyword evidence="2 6" id="KW-0813">Transport</keyword>
<sequence length="461" mass="50214">MTELNTEHTKKRETFSTGLAVFFATLGSAVGLGNIWKFPYVVGSNGGGAFLFIYFICVIFVGIPVMVCELYIGRKTRSNAVGAFEKLKPKTAWKGIGLMGIITSFLIMFFYSDVSGWVYSYVFKAITGQLSGVTPATANTIFEKTSVGLVSPIVWQGIVFIVVAAILIAGVQNGIERITKSLLPVLFVLIIICDIRAFTLPGVRNGLKFLYYADFTKINGGVILAALGLAFFKLSLGMGTMITYGSYFTDNNNLLHTPIKVAISDVVVSLLAGMAIFPVVFTFKMEPSAGPGLLFTTIPLVFSKIPFGGILLACFFILTSIAATTAMISLVEVPVAYFSEEKNMKRTNAVLLTVIIMFIIGILATLSASSKSLLGYIKIFGFGFFDLFDKLSSNILMPVGGLLTTIFVGYFIRKEDFKNEVMNNGALSNDSKFNLLYIVIRYISPILLVIVFLSSLGIIKF</sequence>
<feature type="transmembrane region" description="Helical" evidence="7">
    <location>
        <begin position="349"/>
        <end position="368"/>
    </location>
</feature>
<dbReference type="NCBIfam" id="NF037979">
    <property type="entry name" value="Na_transp"/>
    <property type="match status" value="1"/>
</dbReference>
<comment type="subcellular location">
    <subcellularLocation>
        <location evidence="1">Membrane</location>
        <topology evidence="1">Multi-pass membrane protein</topology>
    </subcellularLocation>
</comment>
<keyword evidence="4 7" id="KW-1133">Transmembrane helix</keyword>
<feature type="transmembrane region" description="Helical" evidence="7">
    <location>
        <begin position="183"/>
        <end position="203"/>
    </location>
</feature>
<dbReference type="CDD" id="cd10336">
    <property type="entry name" value="SLC6sbd_Tyt1-Like"/>
    <property type="match status" value="1"/>
</dbReference>
<evidence type="ECO:0000256" key="4">
    <source>
        <dbReference type="ARBA" id="ARBA00022989"/>
    </source>
</evidence>
<evidence type="ECO:0000313" key="9">
    <source>
        <dbReference type="Proteomes" id="UP001208567"/>
    </source>
</evidence>
<comment type="similarity">
    <text evidence="6">Belongs to the sodium:neurotransmitter symporter (SNF) (TC 2.A.22) family.</text>
</comment>
<proteinExistence type="inferred from homology"/>
<gene>
    <name evidence="8" type="ORF">bsdE14_08630</name>
</gene>
<keyword evidence="3 6" id="KW-0812">Transmembrane</keyword>
<dbReference type="PANTHER" id="PTHR42948:SF1">
    <property type="entry name" value="TRANSPORTER"/>
    <property type="match status" value="1"/>
</dbReference>
<feature type="transmembrane region" description="Helical" evidence="7">
    <location>
        <begin position="433"/>
        <end position="459"/>
    </location>
</feature>
<evidence type="ECO:0000256" key="1">
    <source>
        <dbReference type="ARBA" id="ARBA00004141"/>
    </source>
</evidence>
<evidence type="ECO:0000256" key="3">
    <source>
        <dbReference type="ARBA" id="ARBA00022692"/>
    </source>
</evidence>
<dbReference type="Pfam" id="PF00209">
    <property type="entry name" value="SNF"/>
    <property type="match status" value="2"/>
</dbReference>
<feature type="transmembrane region" description="Helical" evidence="7">
    <location>
        <begin position="223"/>
        <end position="249"/>
    </location>
</feature>
<dbReference type="RefSeq" id="WP_264848746.1">
    <property type="nucleotide sequence ID" value="NZ_BRXR01000001.1"/>
</dbReference>
<keyword evidence="9" id="KW-1185">Reference proteome</keyword>
<dbReference type="SUPFAM" id="SSF161070">
    <property type="entry name" value="SNF-like"/>
    <property type="match status" value="1"/>
</dbReference>
<dbReference type="InterPro" id="IPR000175">
    <property type="entry name" value="Na/ntran_symport"/>
</dbReference>
<feature type="transmembrane region" description="Helical" evidence="7">
    <location>
        <begin position="48"/>
        <end position="72"/>
    </location>
</feature>
<evidence type="ECO:0000256" key="2">
    <source>
        <dbReference type="ARBA" id="ARBA00022448"/>
    </source>
</evidence>
<protein>
    <recommendedName>
        <fullName evidence="6">Transporter</fullName>
    </recommendedName>
</protein>
<dbReference type="PRINTS" id="PR00176">
    <property type="entry name" value="NANEUSMPORT"/>
</dbReference>
<keyword evidence="5 7" id="KW-0472">Membrane</keyword>
<feature type="transmembrane region" description="Helical" evidence="7">
    <location>
        <begin position="92"/>
        <end position="111"/>
    </location>
</feature>
<dbReference type="EMBL" id="BRXR01000001">
    <property type="protein sequence ID" value="GLC29453.1"/>
    <property type="molecule type" value="Genomic_DNA"/>
</dbReference>
<evidence type="ECO:0000313" key="8">
    <source>
        <dbReference type="EMBL" id="GLC29453.1"/>
    </source>
</evidence>
<feature type="transmembrane region" description="Helical" evidence="7">
    <location>
        <begin position="395"/>
        <end position="412"/>
    </location>
</feature>
<feature type="transmembrane region" description="Helical" evidence="7">
    <location>
        <begin position="305"/>
        <end position="328"/>
    </location>
</feature>
<dbReference type="PANTHER" id="PTHR42948">
    <property type="entry name" value="TRANSPORTER"/>
    <property type="match status" value="1"/>
</dbReference>
<comment type="caution">
    <text evidence="8">The sequence shown here is derived from an EMBL/GenBank/DDBJ whole genome shotgun (WGS) entry which is preliminary data.</text>
</comment>
<dbReference type="InterPro" id="IPR037272">
    <property type="entry name" value="SNS_sf"/>
</dbReference>
<accession>A0ABQ5N2L7</accession>
<feature type="transmembrane region" description="Helical" evidence="7">
    <location>
        <begin position="261"/>
        <end position="285"/>
    </location>
</feature>
<dbReference type="InterPro" id="IPR047218">
    <property type="entry name" value="YocR/YhdH-like"/>
</dbReference>
<evidence type="ECO:0000256" key="6">
    <source>
        <dbReference type="RuleBase" id="RU003732"/>
    </source>
</evidence>
<organism evidence="8 9">
    <name type="scientific">Clostridium omnivorum</name>
    <dbReference type="NCBI Taxonomy" id="1604902"/>
    <lineage>
        <taxon>Bacteria</taxon>
        <taxon>Bacillati</taxon>
        <taxon>Bacillota</taxon>
        <taxon>Clostridia</taxon>
        <taxon>Eubacteriales</taxon>
        <taxon>Clostridiaceae</taxon>
        <taxon>Clostridium</taxon>
    </lineage>
</organism>
<dbReference type="PROSITE" id="PS00610">
    <property type="entry name" value="NA_NEUROTRAN_SYMP_1"/>
    <property type="match status" value="1"/>
</dbReference>